<protein>
    <recommendedName>
        <fullName evidence="3">DUF3617 family protein</fullName>
    </recommendedName>
</protein>
<evidence type="ECO:0000313" key="1">
    <source>
        <dbReference type="EMBL" id="GAA0480252.1"/>
    </source>
</evidence>
<reference evidence="1 2" key="1">
    <citation type="journal article" date="2019" name="Int. J. Syst. Evol. Microbiol.">
        <title>The Global Catalogue of Microorganisms (GCM) 10K type strain sequencing project: providing services to taxonomists for standard genome sequencing and annotation.</title>
        <authorList>
            <consortium name="The Broad Institute Genomics Platform"/>
            <consortium name="The Broad Institute Genome Sequencing Center for Infectious Disease"/>
            <person name="Wu L."/>
            <person name="Ma J."/>
        </authorList>
    </citation>
    <scope>NUCLEOTIDE SEQUENCE [LARGE SCALE GENOMIC DNA]</scope>
    <source>
        <strain evidence="1 2">JCM 14162</strain>
    </source>
</reference>
<dbReference type="RefSeq" id="WP_229953657.1">
    <property type="nucleotide sequence ID" value="NZ_BAAAEM010000003.1"/>
</dbReference>
<dbReference type="PROSITE" id="PS51257">
    <property type="entry name" value="PROKAR_LIPOPROTEIN"/>
    <property type="match status" value="1"/>
</dbReference>
<evidence type="ECO:0000313" key="2">
    <source>
        <dbReference type="Proteomes" id="UP001500713"/>
    </source>
</evidence>
<keyword evidence="2" id="KW-1185">Reference proteome</keyword>
<sequence length="178" mass="18915">MTRTLLLLPLLLLTACDGQGRPENNDTDGPVEQASPLEQAAIDAGVIPDIRNVSLSGAFERRSDLGTDRFCAVGNDERGYQIGMLAVFGPDSKCEALGSAERNGEDIQIILNSEQRCSFTAKFDGVALQFPGDLPESCTSYCTPRASLNGVNFFLVGEGDAVARSTRGREIVSLCPGG</sequence>
<dbReference type="EMBL" id="BAAAEM010000003">
    <property type="protein sequence ID" value="GAA0480252.1"/>
    <property type="molecule type" value="Genomic_DNA"/>
</dbReference>
<comment type="caution">
    <text evidence="1">The sequence shown here is derived from an EMBL/GenBank/DDBJ whole genome shotgun (WGS) entry which is preliminary data.</text>
</comment>
<organism evidence="1 2">
    <name type="scientific">Parasphingorhabdus litoris</name>
    <dbReference type="NCBI Taxonomy" id="394733"/>
    <lineage>
        <taxon>Bacteria</taxon>
        <taxon>Pseudomonadati</taxon>
        <taxon>Pseudomonadota</taxon>
        <taxon>Alphaproteobacteria</taxon>
        <taxon>Sphingomonadales</taxon>
        <taxon>Sphingomonadaceae</taxon>
        <taxon>Parasphingorhabdus</taxon>
    </lineage>
</organism>
<evidence type="ECO:0008006" key="3">
    <source>
        <dbReference type="Google" id="ProtNLM"/>
    </source>
</evidence>
<proteinExistence type="predicted"/>
<name>A0ABN1AMT1_9SPHN</name>
<accession>A0ABN1AMT1</accession>
<gene>
    <name evidence="1" type="ORF">GCM10009096_22810</name>
</gene>
<dbReference type="Proteomes" id="UP001500713">
    <property type="component" value="Unassembled WGS sequence"/>
</dbReference>